<accession>A0A9P5NEZ0</accession>
<evidence type="ECO:0000313" key="3">
    <source>
        <dbReference type="Proteomes" id="UP000724874"/>
    </source>
</evidence>
<organism evidence="2 3">
    <name type="scientific">Gymnopilus junonius</name>
    <name type="common">Spectacular rustgill mushroom</name>
    <name type="synonym">Gymnopilus spectabilis subsp. junonius</name>
    <dbReference type="NCBI Taxonomy" id="109634"/>
    <lineage>
        <taxon>Eukaryota</taxon>
        <taxon>Fungi</taxon>
        <taxon>Dikarya</taxon>
        <taxon>Basidiomycota</taxon>
        <taxon>Agaricomycotina</taxon>
        <taxon>Agaricomycetes</taxon>
        <taxon>Agaricomycetidae</taxon>
        <taxon>Agaricales</taxon>
        <taxon>Agaricineae</taxon>
        <taxon>Hymenogastraceae</taxon>
        <taxon>Gymnopilus</taxon>
    </lineage>
</organism>
<feature type="region of interest" description="Disordered" evidence="1">
    <location>
        <begin position="107"/>
        <end position="132"/>
    </location>
</feature>
<comment type="caution">
    <text evidence="2">The sequence shown here is derived from an EMBL/GenBank/DDBJ whole genome shotgun (WGS) entry which is preliminary data.</text>
</comment>
<feature type="region of interest" description="Disordered" evidence="1">
    <location>
        <begin position="540"/>
        <end position="559"/>
    </location>
</feature>
<proteinExistence type="predicted"/>
<dbReference type="Pfam" id="PF18759">
    <property type="entry name" value="Plavaka"/>
    <property type="match status" value="1"/>
</dbReference>
<dbReference type="EMBL" id="JADNYJ010000131">
    <property type="protein sequence ID" value="KAF8881514.1"/>
    <property type="molecule type" value="Genomic_DNA"/>
</dbReference>
<feature type="compositionally biased region" description="Acidic residues" evidence="1">
    <location>
        <begin position="550"/>
        <end position="559"/>
    </location>
</feature>
<keyword evidence="3" id="KW-1185">Reference proteome</keyword>
<dbReference type="InterPro" id="IPR041078">
    <property type="entry name" value="Plavaka"/>
</dbReference>
<dbReference type="AlphaFoldDB" id="A0A9P5NEZ0"/>
<dbReference type="Proteomes" id="UP000724874">
    <property type="component" value="Unassembled WGS sequence"/>
</dbReference>
<feature type="region of interest" description="Disordered" evidence="1">
    <location>
        <begin position="1"/>
        <end position="21"/>
    </location>
</feature>
<dbReference type="OrthoDB" id="3199698at2759"/>
<reference evidence="2" key="1">
    <citation type="submission" date="2020-11" db="EMBL/GenBank/DDBJ databases">
        <authorList>
            <consortium name="DOE Joint Genome Institute"/>
            <person name="Ahrendt S."/>
            <person name="Riley R."/>
            <person name="Andreopoulos W."/>
            <person name="LaButti K."/>
            <person name="Pangilinan J."/>
            <person name="Ruiz-duenas F.J."/>
            <person name="Barrasa J.M."/>
            <person name="Sanchez-Garcia M."/>
            <person name="Camarero S."/>
            <person name="Miyauchi S."/>
            <person name="Serrano A."/>
            <person name="Linde D."/>
            <person name="Babiker R."/>
            <person name="Drula E."/>
            <person name="Ayuso-Fernandez I."/>
            <person name="Pacheco R."/>
            <person name="Padilla G."/>
            <person name="Ferreira P."/>
            <person name="Barriuso J."/>
            <person name="Kellner H."/>
            <person name="Castanera R."/>
            <person name="Alfaro M."/>
            <person name="Ramirez L."/>
            <person name="Pisabarro A.G."/>
            <person name="Kuo A."/>
            <person name="Tritt A."/>
            <person name="Lipzen A."/>
            <person name="He G."/>
            <person name="Yan M."/>
            <person name="Ng V."/>
            <person name="Cullen D."/>
            <person name="Martin F."/>
            <person name="Rosso M.-N."/>
            <person name="Henrissat B."/>
            <person name="Hibbett D."/>
            <person name="Martinez A.T."/>
            <person name="Grigoriev I.V."/>
        </authorList>
    </citation>
    <scope>NUCLEOTIDE SEQUENCE</scope>
    <source>
        <strain evidence="2">AH 44721</strain>
    </source>
</reference>
<name>A0A9P5NEZ0_GYMJU</name>
<sequence length="746" mass="84250">MPEPPTNLAPNAPSPEFANHQDFPMFELPELRDEGDLNVKLPRQKEVLEHHPLLNGLPCDPKGTSRCRHPSTAMGGSTSTDWFPFEQGRPAFELADLLYVEIKCQQPTSRPPASMGSNSLRRSRPTLCAGSSDPNGPSWKHAAYDVWFRDPCLVIKQQLRNCDFTNEMDFAPKLVRDEHGTQRYTDFMSGNFAWRQADKIGEDPATHGATFCPVILGSDKTTVSVATAHRNALMLLGFLAIPKTDKAHKDSDEFRVFRRQLFHASLNHILQSLKPWMEKPEVVWYADGHYRRTIYGLGPYIADYPEQVLLTCIVQNWCARCDAPFDNLDGGGGRRTHELTEQLVQTLGSKSLWDDYGIVDGIMPFTHGFPRADIHELLSPDLLHQIIKGTFKDHLVTWQWTGDDSKALMKVYLPAIMGHVPPEMVCTISSFMEFCYLVYHSVIDDDDLVSINEAVKNFHHHRVAFDLEFGAPNGLCSLIMESKHIKAIKEPWHHSNHYEALGQMLVTNQHLDKLAMARVDFRAQGMLQQALYGTTSVTVEDMTPPASQGLEEDEDEDGGAVDNDLLADVILSQKAIPHLPHHPDDLGDHLDLPHLHDAISRFLYKQINPDDNTPLDDVPQDQCPKVEGKVYVFPSAVALYYTLSDRSGISGMFRERIRAVRVTYPCALVEWFSTIGMWMVEPNFNALGEWAQSVIHLGSILRCAHLMPVAGNVFISQRVKFHNSLDAFQAYYVNKYIDHHAHEIAF</sequence>
<gene>
    <name evidence="2" type="ORF">CPB84DRAFT_1817258</name>
</gene>
<protein>
    <submittedName>
        <fullName evidence="2">Uncharacterized protein</fullName>
    </submittedName>
</protein>
<evidence type="ECO:0000313" key="2">
    <source>
        <dbReference type="EMBL" id="KAF8881514.1"/>
    </source>
</evidence>
<evidence type="ECO:0000256" key="1">
    <source>
        <dbReference type="SAM" id="MobiDB-lite"/>
    </source>
</evidence>